<dbReference type="EMBL" id="LSFM01000021">
    <property type="protein sequence ID" value="OBY64880.1"/>
    <property type="molecule type" value="Genomic_DNA"/>
</dbReference>
<evidence type="ECO:0000313" key="1">
    <source>
        <dbReference type="EMBL" id="OBY64880.1"/>
    </source>
</evidence>
<protein>
    <submittedName>
        <fullName evidence="1">Uncharacterized protein</fullName>
    </submittedName>
</protein>
<name>A0A1B8TZ55_9FLAO</name>
<reference evidence="2" key="1">
    <citation type="submission" date="2016-02" db="EMBL/GenBank/DDBJ databases">
        <authorList>
            <person name="Shin S.-K."/>
            <person name="Yi H."/>
            <person name="Kim E."/>
        </authorList>
    </citation>
    <scope>NUCLEOTIDE SEQUENCE [LARGE SCALE GENOMIC DNA]</scope>
    <source>
        <strain evidence="2">LPB0003</strain>
    </source>
</reference>
<accession>A0A1B8TZ55</accession>
<dbReference type="OrthoDB" id="1187827at2"/>
<dbReference type="KEGG" id="pob:LPB03_06820"/>
<dbReference type="Proteomes" id="UP000092584">
    <property type="component" value="Unassembled WGS sequence"/>
</dbReference>
<proteinExistence type="predicted"/>
<dbReference type="STRING" id="1774273.LPB03_06820"/>
<dbReference type="RefSeq" id="WP_065318633.1">
    <property type="nucleotide sequence ID" value="NZ_CP017477.1"/>
</dbReference>
<evidence type="ECO:0000313" key="2">
    <source>
        <dbReference type="Proteomes" id="UP000092584"/>
    </source>
</evidence>
<organism evidence="1 2">
    <name type="scientific">Polaribacter vadi</name>
    <dbReference type="NCBI Taxonomy" id="1774273"/>
    <lineage>
        <taxon>Bacteria</taxon>
        <taxon>Pseudomonadati</taxon>
        <taxon>Bacteroidota</taxon>
        <taxon>Flavobacteriia</taxon>
        <taxon>Flavobacteriales</taxon>
        <taxon>Flavobacteriaceae</taxon>
    </lineage>
</organism>
<comment type="caution">
    <text evidence="1">The sequence shown here is derived from an EMBL/GenBank/DDBJ whole genome shotgun (WGS) entry which is preliminary data.</text>
</comment>
<dbReference type="AlphaFoldDB" id="A0A1B8TZ55"/>
<sequence length="174" mass="21258">MKTYNQTNFFKHTFCEFQQVDTFEFPENTNYKSKSESEYFYTDEGVYRKSNHWGRVANCRWKLISNDNYKNQNIVIAFAKWIDFFPINSSEKIFFIEVDFENKTTKLQPKQKNDIKYLHTFSEGQQKIKQIKHLLNDDKWAKYFDDEIEELRFKIIEEFINSDKTLQNIKRVHK</sequence>
<keyword evidence="2" id="KW-1185">Reference proteome</keyword>
<gene>
    <name evidence="1" type="ORF">LPB3_05670</name>
</gene>